<comment type="caution">
    <text evidence="1">The sequence shown here is derived from an EMBL/GenBank/DDBJ whole genome shotgun (WGS) entry which is preliminary data.</text>
</comment>
<dbReference type="EMBL" id="JALLPB020000043">
    <property type="protein sequence ID" value="KAL3823199.1"/>
    <property type="molecule type" value="Genomic_DNA"/>
</dbReference>
<reference evidence="1 2" key="1">
    <citation type="submission" date="2024-10" db="EMBL/GenBank/DDBJ databases">
        <title>Updated reference genomes for cyclostephanoid diatoms.</title>
        <authorList>
            <person name="Roberts W.R."/>
            <person name="Alverson A.J."/>
        </authorList>
    </citation>
    <scope>NUCLEOTIDE SEQUENCE [LARGE SCALE GENOMIC DNA]</scope>
    <source>
        <strain evidence="1 2">AJA228-03</strain>
    </source>
</reference>
<dbReference type="SUPFAM" id="SSF55144">
    <property type="entry name" value="LigT-like"/>
    <property type="match status" value="1"/>
</dbReference>
<organism evidence="1 2">
    <name type="scientific">Cyclostephanos tholiformis</name>
    <dbReference type="NCBI Taxonomy" id="382380"/>
    <lineage>
        <taxon>Eukaryota</taxon>
        <taxon>Sar</taxon>
        <taxon>Stramenopiles</taxon>
        <taxon>Ochrophyta</taxon>
        <taxon>Bacillariophyta</taxon>
        <taxon>Coscinodiscophyceae</taxon>
        <taxon>Thalassiosirophycidae</taxon>
        <taxon>Stephanodiscales</taxon>
        <taxon>Stephanodiscaceae</taxon>
        <taxon>Cyclostephanos</taxon>
    </lineage>
</organism>
<accession>A0ABD3SF88</accession>
<dbReference type="AlphaFoldDB" id="A0ABD3SF88"/>
<dbReference type="Gene3D" id="3.90.1140.10">
    <property type="entry name" value="Cyclic phosphodiesterase"/>
    <property type="match status" value="1"/>
</dbReference>
<dbReference type="Proteomes" id="UP001530377">
    <property type="component" value="Unassembled WGS sequence"/>
</dbReference>
<sequence length="237" mass="26271">MKDAALHRRISLWLLPPEPLITTLSKIQSELISQQPKDRYFPRFLPHVTLIGGVPISDCRCSRDEGMIIDDDVAAQIVLGRLNLAFRSHGYIMCDFVKEGGVFTARPTHGDGTGGGEDVVQWSQSCVSVLERSPSLMRAIQLADEVLFRASTGTSTASCDDNRPYPRDIDRHFKPPLFEPHYSFMYGKDAPVIPASLECPPSFASTDIALVWTDPSTLEGVQDWEVIGRVSTKGTKH</sequence>
<evidence type="ECO:0000313" key="1">
    <source>
        <dbReference type="EMBL" id="KAL3823199.1"/>
    </source>
</evidence>
<evidence type="ECO:0000313" key="2">
    <source>
        <dbReference type="Proteomes" id="UP001530377"/>
    </source>
</evidence>
<keyword evidence="2" id="KW-1185">Reference proteome</keyword>
<protein>
    <recommendedName>
        <fullName evidence="3">2',3'-cyclic-nucleotide 3'-phosphodiesterase</fullName>
    </recommendedName>
</protein>
<name>A0ABD3SF88_9STRA</name>
<proteinExistence type="predicted"/>
<evidence type="ECO:0008006" key="3">
    <source>
        <dbReference type="Google" id="ProtNLM"/>
    </source>
</evidence>
<gene>
    <name evidence="1" type="ORF">ACHAXA_003478</name>
</gene>
<dbReference type="InterPro" id="IPR009097">
    <property type="entry name" value="Cyclic_Pdiesterase"/>
</dbReference>